<dbReference type="Pfam" id="PF06725">
    <property type="entry name" value="3D"/>
    <property type="match status" value="1"/>
</dbReference>
<dbReference type="Gene3D" id="2.40.40.10">
    <property type="entry name" value="RlpA-like domain"/>
    <property type="match status" value="1"/>
</dbReference>
<dbReference type="GO" id="GO:0004553">
    <property type="term" value="F:hydrolase activity, hydrolyzing O-glycosyl compounds"/>
    <property type="evidence" value="ECO:0007669"/>
    <property type="project" value="InterPro"/>
</dbReference>
<keyword evidence="5" id="KW-1185">Reference proteome</keyword>
<dbReference type="AlphaFoldDB" id="A0A1G7P9B8"/>
<dbReference type="CDD" id="cd14667">
    <property type="entry name" value="3D_containing_proteins"/>
    <property type="match status" value="1"/>
</dbReference>
<keyword evidence="1 2" id="KW-0732">Signal</keyword>
<feature type="signal peptide" evidence="2">
    <location>
        <begin position="1"/>
        <end position="45"/>
    </location>
</feature>
<evidence type="ECO:0000256" key="1">
    <source>
        <dbReference type="ARBA" id="ARBA00022729"/>
    </source>
</evidence>
<dbReference type="InterPro" id="IPR059180">
    <property type="entry name" value="3D_YorM"/>
</dbReference>
<gene>
    <name evidence="4" type="ORF">SAMN05660235_02879</name>
</gene>
<feature type="chain" id="PRO_5017288586" evidence="2">
    <location>
        <begin position="46"/>
        <end position="197"/>
    </location>
</feature>
<dbReference type="Proteomes" id="UP000243333">
    <property type="component" value="Unassembled WGS sequence"/>
</dbReference>
<dbReference type="EMBL" id="FNBU01000033">
    <property type="protein sequence ID" value="SDF82747.1"/>
    <property type="molecule type" value="Genomic_DNA"/>
</dbReference>
<dbReference type="OrthoDB" id="9798935at2"/>
<evidence type="ECO:0000259" key="3">
    <source>
        <dbReference type="Pfam" id="PF06725"/>
    </source>
</evidence>
<proteinExistence type="predicted"/>
<dbReference type="InterPro" id="IPR036908">
    <property type="entry name" value="RlpA-like_sf"/>
</dbReference>
<evidence type="ECO:0000256" key="2">
    <source>
        <dbReference type="SAM" id="SignalP"/>
    </source>
</evidence>
<protein>
    <submittedName>
        <fullName evidence="4">3D (Asp-Asp-Asp) domain-containing protein</fullName>
    </submittedName>
</protein>
<dbReference type="PANTHER" id="PTHR39160:SF4">
    <property type="entry name" value="RESUSCITATION-PROMOTING FACTOR RPFB"/>
    <property type="match status" value="1"/>
</dbReference>
<sequence>MKHKSHRKRIKRLKRRYRRLAAALAGAAVLTSTMLPGLPAAVAHAAVNPNADAPVATQQQVGQDQAKDPAQINANAQKKQVTARQTAPKEFEQVLDIVATAYAPGPHDNDQWGDRTYLGTKIRPGVIAVDPDVIPLGSRVYIQFPDGTGQYAVAEDTGGAIKGNRIDIALPTVKQAEDFGIKNVKVYVLSTTDTQKA</sequence>
<dbReference type="InterPro" id="IPR010611">
    <property type="entry name" value="3D_dom"/>
</dbReference>
<evidence type="ECO:0000313" key="5">
    <source>
        <dbReference type="Proteomes" id="UP000243333"/>
    </source>
</evidence>
<evidence type="ECO:0000313" key="4">
    <source>
        <dbReference type="EMBL" id="SDF82747.1"/>
    </source>
</evidence>
<accession>A0A1G7P9B8</accession>
<dbReference type="SUPFAM" id="SSF50685">
    <property type="entry name" value="Barwin-like endoglucanases"/>
    <property type="match status" value="1"/>
</dbReference>
<feature type="domain" description="3D" evidence="3">
    <location>
        <begin position="126"/>
        <end position="189"/>
    </location>
</feature>
<dbReference type="InterPro" id="IPR051933">
    <property type="entry name" value="Resuscitation_pf_RpfB"/>
</dbReference>
<dbReference type="GO" id="GO:0019867">
    <property type="term" value="C:outer membrane"/>
    <property type="evidence" value="ECO:0007669"/>
    <property type="project" value="InterPro"/>
</dbReference>
<reference evidence="5" key="1">
    <citation type="submission" date="2016-10" db="EMBL/GenBank/DDBJ databases">
        <authorList>
            <person name="Varghese N."/>
            <person name="Submissions S."/>
        </authorList>
    </citation>
    <scope>NUCLEOTIDE SEQUENCE [LARGE SCALE GENOMIC DNA]</scope>
    <source>
        <strain evidence="5">DSM 23256</strain>
    </source>
</reference>
<dbReference type="PANTHER" id="PTHR39160">
    <property type="entry name" value="CELL WALL-BINDING PROTEIN YOCH"/>
    <property type="match status" value="1"/>
</dbReference>
<dbReference type="RefSeq" id="WP_093692035.1">
    <property type="nucleotide sequence ID" value="NZ_FNBU01000033.1"/>
</dbReference>
<organism evidence="4 5">
    <name type="scientific">Sporolituus thermophilus DSM 23256</name>
    <dbReference type="NCBI Taxonomy" id="1123285"/>
    <lineage>
        <taxon>Bacteria</taxon>
        <taxon>Bacillati</taxon>
        <taxon>Bacillota</taxon>
        <taxon>Negativicutes</taxon>
        <taxon>Selenomonadales</taxon>
        <taxon>Sporomusaceae</taxon>
        <taxon>Sporolituus</taxon>
    </lineage>
</organism>
<name>A0A1G7P9B8_9FIRM</name>
<dbReference type="GO" id="GO:0009254">
    <property type="term" value="P:peptidoglycan turnover"/>
    <property type="evidence" value="ECO:0007669"/>
    <property type="project" value="InterPro"/>
</dbReference>